<name>A0ABP9TFU1_9ACTN</name>
<sequence>MTRPDPSGACPPLPSRALGRSDVRVTALGFGGAAVAGLYQDVGEEEAAAAVDAAWAAGVRYFDTAPHYGLGLSERRLGEALRDRPRDGFTLSTKVGRVLVPHDGGGDDLAHGFAVPATHRRRWDFSADGVRRSLEDSLTRLGLDRVDLVLLHDPDDHEEQVFREAYPALEDLRSQGVVRAIGAGMNQTRMLTRFLDDTDVDAVLCAGRYTLLEQGALDTLLPAAEAAGKSVVVGGVFNSGLLADPSPGATYDYAAAPAGLLRRAVRMREVTESWGVPLRAAALRFPFGHPAVASVLVGARSAAQVRDATEQFHRPLPDAVWEGLRTRSLLSGEVPVPAGSES</sequence>
<evidence type="ECO:0000259" key="1">
    <source>
        <dbReference type="Pfam" id="PF00248"/>
    </source>
</evidence>
<dbReference type="InterPro" id="IPR023210">
    <property type="entry name" value="NADP_OxRdtase_dom"/>
</dbReference>
<dbReference type="Gene3D" id="3.20.20.100">
    <property type="entry name" value="NADP-dependent oxidoreductase domain"/>
    <property type="match status" value="1"/>
</dbReference>
<organism evidence="2 3">
    <name type="scientific">Streptomyces thinghirensis</name>
    <dbReference type="NCBI Taxonomy" id="551547"/>
    <lineage>
        <taxon>Bacteria</taxon>
        <taxon>Bacillati</taxon>
        <taxon>Actinomycetota</taxon>
        <taxon>Actinomycetes</taxon>
        <taxon>Kitasatosporales</taxon>
        <taxon>Streptomycetaceae</taxon>
        <taxon>Streptomyces</taxon>
    </lineage>
</organism>
<dbReference type="SUPFAM" id="SSF51430">
    <property type="entry name" value="NAD(P)-linked oxidoreductase"/>
    <property type="match status" value="1"/>
</dbReference>
<gene>
    <name evidence="2" type="ORF">GCM10023323_70220</name>
</gene>
<comment type="caution">
    <text evidence="2">The sequence shown here is derived from an EMBL/GenBank/DDBJ whole genome shotgun (WGS) entry which is preliminary data.</text>
</comment>
<evidence type="ECO:0000313" key="3">
    <source>
        <dbReference type="Proteomes" id="UP001499878"/>
    </source>
</evidence>
<accession>A0ABP9TFU1</accession>
<protein>
    <submittedName>
        <fullName evidence="2">Aldo/keto reductase</fullName>
    </submittedName>
</protein>
<evidence type="ECO:0000313" key="2">
    <source>
        <dbReference type="EMBL" id="GAA5216591.1"/>
    </source>
</evidence>
<dbReference type="CDD" id="cd19152">
    <property type="entry name" value="AKR_AKR15A"/>
    <property type="match status" value="1"/>
</dbReference>
<reference evidence="3" key="1">
    <citation type="journal article" date="2019" name="Int. J. Syst. Evol. Microbiol.">
        <title>The Global Catalogue of Microorganisms (GCM) 10K type strain sequencing project: providing services to taxonomists for standard genome sequencing and annotation.</title>
        <authorList>
            <consortium name="The Broad Institute Genomics Platform"/>
            <consortium name="The Broad Institute Genome Sequencing Center for Infectious Disease"/>
            <person name="Wu L."/>
            <person name="Ma J."/>
        </authorList>
    </citation>
    <scope>NUCLEOTIDE SEQUENCE [LARGE SCALE GENOMIC DNA]</scope>
    <source>
        <strain evidence="3">JCM 18306</strain>
    </source>
</reference>
<dbReference type="PANTHER" id="PTHR42686">
    <property type="entry name" value="GH17980P-RELATED"/>
    <property type="match status" value="1"/>
</dbReference>
<dbReference type="Proteomes" id="UP001499878">
    <property type="component" value="Unassembled WGS sequence"/>
</dbReference>
<keyword evidence="3" id="KW-1185">Reference proteome</keyword>
<proteinExistence type="predicted"/>
<dbReference type="InterPro" id="IPR036812">
    <property type="entry name" value="NAD(P)_OxRdtase_dom_sf"/>
</dbReference>
<dbReference type="InterPro" id="IPR020471">
    <property type="entry name" value="AKR"/>
</dbReference>
<dbReference type="PANTHER" id="PTHR42686:SF1">
    <property type="entry name" value="GH17980P-RELATED"/>
    <property type="match status" value="1"/>
</dbReference>
<dbReference type="EMBL" id="BAABJR010000026">
    <property type="protein sequence ID" value="GAA5216591.1"/>
    <property type="molecule type" value="Genomic_DNA"/>
</dbReference>
<dbReference type="Pfam" id="PF00248">
    <property type="entry name" value="Aldo_ket_red"/>
    <property type="match status" value="1"/>
</dbReference>
<feature type="domain" description="NADP-dependent oxidoreductase" evidence="1">
    <location>
        <begin position="28"/>
        <end position="322"/>
    </location>
</feature>